<keyword evidence="3 7" id="KW-0479">Metal-binding</keyword>
<evidence type="ECO:0000256" key="7">
    <source>
        <dbReference type="PIRSR" id="PIRSR000025-2"/>
    </source>
</evidence>
<dbReference type="InterPro" id="IPR012218">
    <property type="entry name" value="Cyt_c_BACSU-c550-type"/>
</dbReference>
<proteinExistence type="predicted"/>
<evidence type="ECO:0000256" key="8">
    <source>
        <dbReference type="SAM" id="MobiDB-lite"/>
    </source>
</evidence>
<dbReference type="EMBL" id="WKKF01000002">
    <property type="protein sequence ID" value="MRX54349.1"/>
    <property type="molecule type" value="Genomic_DNA"/>
</dbReference>
<feature type="binding site" description="covalent" evidence="6">
    <location>
        <position position="52"/>
    </location>
    <ligand>
        <name>heme c</name>
        <dbReference type="ChEBI" id="CHEBI:61717"/>
    </ligand>
</feature>
<dbReference type="GO" id="GO:0009055">
    <property type="term" value="F:electron transfer activity"/>
    <property type="evidence" value="ECO:0007669"/>
    <property type="project" value="InterPro"/>
</dbReference>
<sequence>MKTKLFALLFGTSLALAACGGGDNAGEEPKDDTGSKDTAKAEEIVQQNCISCHGQNLEGGGAAPSLEKVGGKYDQEKIESIINKGQGGMPAGLINETDAAVVAEWLAQKK</sequence>
<dbReference type="InterPro" id="IPR009056">
    <property type="entry name" value="Cyt_c-like_dom"/>
</dbReference>
<evidence type="ECO:0000256" key="5">
    <source>
        <dbReference type="ARBA" id="ARBA00023004"/>
    </source>
</evidence>
<keyword evidence="1" id="KW-0813">Transport</keyword>
<keyword evidence="9" id="KW-0732">Signal</keyword>
<keyword evidence="5 7" id="KW-0408">Iron</keyword>
<dbReference type="InterPro" id="IPR036909">
    <property type="entry name" value="Cyt_c-like_dom_sf"/>
</dbReference>
<feature type="region of interest" description="Disordered" evidence="8">
    <location>
        <begin position="21"/>
        <end position="40"/>
    </location>
</feature>
<dbReference type="InterPro" id="IPR051811">
    <property type="entry name" value="Cytochrome_c550/c551-like"/>
</dbReference>
<feature type="signal peptide" evidence="9">
    <location>
        <begin position="1"/>
        <end position="17"/>
    </location>
</feature>
<dbReference type="RefSeq" id="WP_070878183.1">
    <property type="nucleotide sequence ID" value="NZ_CAJGAA010000002.1"/>
</dbReference>
<accession>A0A6I2M953</accession>
<dbReference type="PROSITE" id="PS51257">
    <property type="entry name" value="PROKAR_LIPOPROTEIN"/>
    <property type="match status" value="1"/>
</dbReference>
<keyword evidence="4" id="KW-0249">Electron transport</keyword>
<evidence type="ECO:0000256" key="4">
    <source>
        <dbReference type="ARBA" id="ARBA00022982"/>
    </source>
</evidence>
<evidence type="ECO:0000256" key="9">
    <source>
        <dbReference type="SAM" id="SignalP"/>
    </source>
</evidence>
<feature type="domain" description="Cytochrome c" evidence="10">
    <location>
        <begin position="36"/>
        <end position="110"/>
    </location>
</feature>
<feature type="chain" id="PRO_5026060040" evidence="9">
    <location>
        <begin position="18"/>
        <end position="110"/>
    </location>
</feature>
<comment type="caution">
    <text evidence="11">The sequence shown here is derived from an EMBL/GenBank/DDBJ whole genome shotgun (WGS) entry which is preliminary data.</text>
</comment>
<evidence type="ECO:0000313" key="12">
    <source>
        <dbReference type="Proteomes" id="UP000441585"/>
    </source>
</evidence>
<gene>
    <name evidence="11" type="ORF">GJU41_10220</name>
</gene>
<keyword evidence="12" id="KW-1185">Reference proteome</keyword>
<reference evidence="11 12" key="1">
    <citation type="submission" date="2019-11" db="EMBL/GenBank/DDBJ databases">
        <title>Bacillus idriensis genome.</title>
        <authorList>
            <person name="Konopka E.N."/>
            <person name="Newman J.D."/>
        </authorList>
    </citation>
    <scope>NUCLEOTIDE SEQUENCE [LARGE SCALE GENOMIC DNA]</scope>
    <source>
        <strain evidence="11 12">DSM 19097</strain>
    </source>
</reference>
<dbReference type="AlphaFoldDB" id="A0A6I2M953"/>
<dbReference type="PANTHER" id="PTHR37823:SF3">
    <property type="entry name" value="CYTOCHROME C-551"/>
    <property type="match status" value="1"/>
</dbReference>
<evidence type="ECO:0000256" key="6">
    <source>
        <dbReference type="PIRSR" id="PIRSR000025-1"/>
    </source>
</evidence>
<dbReference type="InterPro" id="IPR054782">
    <property type="entry name" value="Cytochro_C551"/>
</dbReference>
<dbReference type="Gene3D" id="1.10.760.10">
    <property type="entry name" value="Cytochrome c-like domain"/>
    <property type="match status" value="1"/>
</dbReference>
<keyword evidence="2 6" id="KW-0349">Heme</keyword>
<dbReference type="PROSITE" id="PS51007">
    <property type="entry name" value="CYTC"/>
    <property type="match status" value="1"/>
</dbReference>
<evidence type="ECO:0000256" key="2">
    <source>
        <dbReference type="ARBA" id="ARBA00022617"/>
    </source>
</evidence>
<dbReference type="NCBIfam" id="NF045774">
    <property type="entry name" value="cytochro_C551"/>
    <property type="match status" value="1"/>
</dbReference>
<feature type="binding site" description="covalent" evidence="6">
    <location>
        <position position="49"/>
    </location>
    <ligand>
        <name>heme c</name>
        <dbReference type="ChEBI" id="CHEBI:61717"/>
    </ligand>
</feature>
<dbReference type="SUPFAM" id="SSF46626">
    <property type="entry name" value="Cytochrome c"/>
    <property type="match status" value="1"/>
</dbReference>
<evidence type="ECO:0000313" key="11">
    <source>
        <dbReference type="EMBL" id="MRX54349.1"/>
    </source>
</evidence>
<feature type="binding site" description="axial binding residue" evidence="7">
    <location>
        <position position="89"/>
    </location>
    <ligand>
        <name>heme c</name>
        <dbReference type="ChEBI" id="CHEBI:61717"/>
    </ligand>
    <ligandPart>
        <name>Fe</name>
        <dbReference type="ChEBI" id="CHEBI:18248"/>
    </ligandPart>
</feature>
<dbReference type="Proteomes" id="UP000441585">
    <property type="component" value="Unassembled WGS sequence"/>
</dbReference>
<dbReference type="Pfam" id="PF13442">
    <property type="entry name" value="Cytochrome_CBB3"/>
    <property type="match status" value="1"/>
</dbReference>
<organism evidence="11 12">
    <name type="scientific">Metabacillus idriensis</name>
    <dbReference type="NCBI Taxonomy" id="324768"/>
    <lineage>
        <taxon>Bacteria</taxon>
        <taxon>Bacillati</taxon>
        <taxon>Bacillota</taxon>
        <taxon>Bacilli</taxon>
        <taxon>Bacillales</taxon>
        <taxon>Bacillaceae</taxon>
        <taxon>Metabacillus</taxon>
    </lineage>
</organism>
<protein>
    <submittedName>
        <fullName evidence="11">C-type cytochrome</fullName>
    </submittedName>
</protein>
<evidence type="ECO:0000259" key="10">
    <source>
        <dbReference type="PROSITE" id="PS51007"/>
    </source>
</evidence>
<evidence type="ECO:0000256" key="1">
    <source>
        <dbReference type="ARBA" id="ARBA00022448"/>
    </source>
</evidence>
<dbReference type="GO" id="GO:0005506">
    <property type="term" value="F:iron ion binding"/>
    <property type="evidence" value="ECO:0007669"/>
    <property type="project" value="InterPro"/>
</dbReference>
<name>A0A6I2M953_9BACI</name>
<comment type="PTM">
    <text evidence="6">Binds 1 heme c group covalently per subunit.</text>
</comment>
<feature type="compositionally biased region" description="Basic and acidic residues" evidence="8">
    <location>
        <begin position="27"/>
        <end position="40"/>
    </location>
</feature>
<dbReference type="PANTHER" id="PTHR37823">
    <property type="entry name" value="CYTOCHROME C-553-LIKE"/>
    <property type="match status" value="1"/>
</dbReference>
<evidence type="ECO:0000256" key="3">
    <source>
        <dbReference type="ARBA" id="ARBA00022723"/>
    </source>
</evidence>
<dbReference type="GO" id="GO:0016020">
    <property type="term" value="C:membrane"/>
    <property type="evidence" value="ECO:0007669"/>
    <property type="project" value="InterPro"/>
</dbReference>
<dbReference type="GO" id="GO:0020037">
    <property type="term" value="F:heme binding"/>
    <property type="evidence" value="ECO:0007669"/>
    <property type="project" value="InterPro"/>
</dbReference>
<feature type="binding site" description="axial binding residue" evidence="7">
    <location>
        <position position="53"/>
    </location>
    <ligand>
        <name>heme c</name>
        <dbReference type="ChEBI" id="CHEBI:61717"/>
    </ligand>
    <ligandPart>
        <name>Fe</name>
        <dbReference type="ChEBI" id="CHEBI:18248"/>
    </ligandPart>
</feature>
<dbReference type="PIRSF" id="PIRSF000025">
    <property type="entry name" value="Cytc_Bsub_c550"/>
    <property type="match status" value="1"/>
</dbReference>